<gene>
    <name evidence="1" type="ORF">HYALB_00010286</name>
</gene>
<dbReference type="PANTHER" id="PTHR37576:SF2">
    <property type="entry name" value="DEFECT AT LOW TEMPERATURE PROTEIN 1"/>
    <property type="match status" value="1"/>
</dbReference>
<evidence type="ECO:0000313" key="1">
    <source>
        <dbReference type="EMBL" id="CAG8978287.1"/>
    </source>
</evidence>
<protein>
    <submittedName>
        <fullName evidence="1">Uncharacterized protein</fullName>
    </submittedName>
</protein>
<dbReference type="OrthoDB" id="5357734at2759"/>
<dbReference type="EMBL" id="CAJVRM010000250">
    <property type="protein sequence ID" value="CAG8978287.1"/>
    <property type="molecule type" value="Genomic_DNA"/>
</dbReference>
<dbReference type="Proteomes" id="UP000701801">
    <property type="component" value="Unassembled WGS sequence"/>
</dbReference>
<organism evidence="1 2">
    <name type="scientific">Hymenoscyphus albidus</name>
    <dbReference type="NCBI Taxonomy" id="595503"/>
    <lineage>
        <taxon>Eukaryota</taxon>
        <taxon>Fungi</taxon>
        <taxon>Dikarya</taxon>
        <taxon>Ascomycota</taxon>
        <taxon>Pezizomycotina</taxon>
        <taxon>Leotiomycetes</taxon>
        <taxon>Helotiales</taxon>
        <taxon>Helotiaceae</taxon>
        <taxon>Hymenoscyphus</taxon>
    </lineage>
</organism>
<dbReference type="PANTHER" id="PTHR37576">
    <property type="entry name" value="DEFECT AT LOW TEMPERATURE PROTEIN 1"/>
    <property type="match status" value="1"/>
</dbReference>
<accession>A0A9N9Q8B1</accession>
<reference evidence="1" key="1">
    <citation type="submission" date="2021-07" db="EMBL/GenBank/DDBJ databases">
        <authorList>
            <person name="Durling M."/>
        </authorList>
    </citation>
    <scope>NUCLEOTIDE SEQUENCE</scope>
</reference>
<name>A0A9N9Q8B1_9HELO</name>
<proteinExistence type="predicted"/>
<keyword evidence="2" id="KW-1185">Reference proteome</keyword>
<evidence type="ECO:0000313" key="2">
    <source>
        <dbReference type="Proteomes" id="UP000701801"/>
    </source>
</evidence>
<dbReference type="AlphaFoldDB" id="A0A9N9Q8B1"/>
<sequence>MGSPYLRQIAQEWQAKTPIPNADGFYDVNCTGRTLGAGIVATCNSTAPTGEVVDLTLPGNRNVPLFTTDFNRFNGMGDIPTLNLTVKYTQEVDSSCNATLIRETCNIQSAIVEYDIIAQDGIFLELDSIPKSWSLNKSLADSIFKKPGAAAGLLTGIEWFGYYYLHANATLLHNMTSDMYTFQPTGILASQYNDLDYTSLANCAFVWHNPTSDILRSLHQIAMRIAIASFDAYGYYGVAGN</sequence>
<comment type="caution">
    <text evidence="1">The sequence shown here is derived from an EMBL/GenBank/DDBJ whole genome shotgun (WGS) entry which is preliminary data.</text>
</comment>